<dbReference type="SMART" id="SM00248">
    <property type="entry name" value="ANK"/>
    <property type="match status" value="2"/>
</dbReference>
<dbReference type="Proteomes" id="UP000179807">
    <property type="component" value="Unassembled WGS sequence"/>
</dbReference>
<dbReference type="Gene3D" id="1.25.40.20">
    <property type="entry name" value="Ankyrin repeat-containing domain"/>
    <property type="match status" value="1"/>
</dbReference>
<keyword evidence="3" id="KW-1185">Reference proteome</keyword>
<dbReference type="AlphaFoldDB" id="A0A1J4K388"/>
<gene>
    <name evidence="2" type="ORF">TRFO_26539</name>
</gene>
<dbReference type="VEuPathDB" id="TrichDB:TRFO_26539"/>
<dbReference type="OrthoDB" id="20872at2759"/>
<dbReference type="GeneID" id="94839710"/>
<dbReference type="SUPFAM" id="SSF48403">
    <property type="entry name" value="Ankyrin repeat"/>
    <property type="match status" value="1"/>
</dbReference>
<evidence type="ECO:0000313" key="3">
    <source>
        <dbReference type="Proteomes" id="UP000179807"/>
    </source>
</evidence>
<dbReference type="InterPro" id="IPR036770">
    <property type="entry name" value="Ankyrin_rpt-contain_sf"/>
</dbReference>
<protein>
    <recommendedName>
        <fullName evidence="1">DUF3447 domain-containing protein</fullName>
    </recommendedName>
</protein>
<dbReference type="Pfam" id="PF11929">
    <property type="entry name" value="DUF3447"/>
    <property type="match status" value="1"/>
</dbReference>
<evidence type="ECO:0000259" key="1">
    <source>
        <dbReference type="Pfam" id="PF11929"/>
    </source>
</evidence>
<feature type="domain" description="DUF3447" evidence="1">
    <location>
        <begin position="243"/>
        <end position="311"/>
    </location>
</feature>
<dbReference type="InterPro" id="IPR002110">
    <property type="entry name" value="Ankyrin_rpt"/>
</dbReference>
<organism evidence="2 3">
    <name type="scientific">Tritrichomonas foetus</name>
    <dbReference type="NCBI Taxonomy" id="1144522"/>
    <lineage>
        <taxon>Eukaryota</taxon>
        <taxon>Metamonada</taxon>
        <taxon>Parabasalia</taxon>
        <taxon>Tritrichomonadida</taxon>
        <taxon>Tritrichomonadidae</taxon>
        <taxon>Tritrichomonas</taxon>
    </lineage>
</organism>
<reference evidence="2" key="1">
    <citation type="submission" date="2016-10" db="EMBL/GenBank/DDBJ databases">
        <authorList>
            <person name="Benchimol M."/>
            <person name="Almeida L.G."/>
            <person name="Vasconcelos A.T."/>
            <person name="Perreira-Neves A."/>
            <person name="Rosa I.A."/>
            <person name="Tasca T."/>
            <person name="Bogo M.R."/>
            <person name="de Souza W."/>
        </authorList>
    </citation>
    <scope>NUCLEOTIDE SEQUENCE [LARGE SCALE GENOMIC DNA]</scope>
    <source>
        <strain evidence="2">K</strain>
    </source>
</reference>
<name>A0A1J4K388_9EUKA</name>
<dbReference type="RefSeq" id="XP_068358787.1">
    <property type="nucleotide sequence ID" value="XM_068505006.1"/>
</dbReference>
<evidence type="ECO:0000313" key="2">
    <source>
        <dbReference type="EMBL" id="OHT05651.1"/>
    </source>
</evidence>
<dbReference type="EMBL" id="MLAK01000750">
    <property type="protein sequence ID" value="OHT05651.1"/>
    <property type="molecule type" value="Genomic_DNA"/>
</dbReference>
<dbReference type="InterPro" id="IPR020683">
    <property type="entry name" value="DUF3447"/>
</dbReference>
<sequence>MMNSPEIESLIHLQNKIFDINPDNFEETKKLILESSFINCSYDLEIILITIHRAIKTRLKYPKCYISLIASLKKYIQQFYTSVELYQLFSVEQCSQFFCFKLYEMNIIELKDIFPDIQTYSDFLYYFLPEVKNSYPGFYEESLDKCSDALLEKINSIPPNFDYQRQNPFNTHPLIQFIINDDLDQFLELYSKYDKHDFTINISPFEISDFYYKVKQMPPIYYAALYGSLQVFKFLFINTGRYDENLMKMAILGGNCEIISLVERQITFNFKEMIELAIIIHRNDIVHYLLVNYGLTYNQLSPNYLFHSLNSEIIFEYLKSVEEEKNNKIDKNIEHEFTPISLFEQIKFGNLLTVRYMYKLFPNLFVPFLDNLHGKTQLHCACESRSVQMVKYIYNQNPNDLNAKDDHDETPICSAMNWIATFIFLCELDKIDLNVTYQDGETLFNVAKMYHSSTIFPILLSKVTTKK</sequence>
<accession>A0A1J4K388</accession>
<dbReference type="PANTHER" id="PTHR24159">
    <property type="match status" value="1"/>
</dbReference>
<dbReference type="PANTHER" id="PTHR24159:SF5">
    <property type="entry name" value="ANK_REP_REGION DOMAIN-CONTAINING PROTEIN"/>
    <property type="match status" value="1"/>
</dbReference>
<proteinExistence type="predicted"/>
<comment type="caution">
    <text evidence="2">The sequence shown here is derived from an EMBL/GenBank/DDBJ whole genome shotgun (WGS) entry which is preliminary data.</text>
</comment>